<dbReference type="EMBL" id="AP012279">
    <property type="protein sequence ID" value="BAL77440.1"/>
    <property type="molecule type" value="Genomic_DNA"/>
</dbReference>
<dbReference type="NCBIfam" id="TIGR02824">
    <property type="entry name" value="quinone_pig3"/>
    <property type="match status" value="1"/>
</dbReference>
<dbReference type="Pfam" id="PF00107">
    <property type="entry name" value="ADH_zinc_N"/>
    <property type="match status" value="1"/>
</dbReference>
<dbReference type="Proteomes" id="UP000007886">
    <property type="component" value="Chromosome"/>
</dbReference>
<keyword evidence="5" id="KW-1185">Reference proteome</keyword>
<dbReference type="Pfam" id="PF08240">
    <property type="entry name" value="ADH_N"/>
    <property type="match status" value="1"/>
</dbReference>
<reference evidence="4 5" key="1">
    <citation type="journal article" date="2012" name="Microbes Environ.">
        <title>Complete genome sequence of Bradyrhizobium sp. S23321: insights into symbiosis evolution in soil oligotrophs.</title>
        <authorList>
            <person name="Okubo T."/>
            <person name="Tsukui T."/>
            <person name="Maita H."/>
            <person name="Okamoto S."/>
            <person name="Oshima K."/>
            <person name="Fujisawa T."/>
            <person name="Saito A."/>
            <person name="Futamata H."/>
            <person name="Hattori R."/>
            <person name="Shimomura Y."/>
            <person name="Haruta S."/>
            <person name="Morimoto S."/>
            <person name="Wang Y."/>
            <person name="Sakai Y."/>
            <person name="Hattori M."/>
            <person name="Aizawa S."/>
            <person name="Nagashima K.V.P."/>
            <person name="Masuda S."/>
            <person name="Hattori T."/>
            <person name="Yamashita A."/>
            <person name="Bao Z."/>
            <person name="Hayatsu M."/>
            <person name="Kajiya-Kanegae H."/>
            <person name="Yoshinaga I."/>
            <person name="Sakamoto K."/>
            <person name="Toyota K."/>
            <person name="Nakao M."/>
            <person name="Kohara M."/>
            <person name="Anda M."/>
            <person name="Niwa R."/>
            <person name="Jung-Hwan P."/>
            <person name="Sameshima-Saito R."/>
            <person name="Tokuda S."/>
            <person name="Yamamoto S."/>
            <person name="Yamamoto S."/>
            <person name="Yokoyama T."/>
            <person name="Akutsu T."/>
            <person name="Nakamura Y."/>
            <person name="Nakahira-Yanaka Y."/>
            <person name="Takada Hoshino Y."/>
            <person name="Hirakawa H."/>
            <person name="Mitsui H."/>
            <person name="Terasawa K."/>
            <person name="Itakura M."/>
            <person name="Sato S."/>
            <person name="Ikeda-Ohtsubo W."/>
            <person name="Sakakura N."/>
            <person name="Kaminuma E."/>
            <person name="Minamisawa K."/>
        </authorList>
    </citation>
    <scope>NUCLEOTIDE SEQUENCE [LARGE SCALE GENOMIC DNA]</scope>
    <source>
        <strain evidence="4 5">S23321</strain>
    </source>
</reference>
<dbReference type="SMART" id="SM00829">
    <property type="entry name" value="PKS_ER"/>
    <property type="match status" value="1"/>
</dbReference>
<dbReference type="Gene3D" id="3.40.50.720">
    <property type="entry name" value="NAD(P)-binding Rossmann-like Domain"/>
    <property type="match status" value="1"/>
</dbReference>
<keyword evidence="1" id="KW-0521">NADP</keyword>
<dbReference type="SUPFAM" id="SSF51735">
    <property type="entry name" value="NAD(P)-binding Rossmann-fold domains"/>
    <property type="match status" value="1"/>
</dbReference>
<dbReference type="InterPro" id="IPR020843">
    <property type="entry name" value="ER"/>
</dbReference>
<dbReference type="GO" id="GO:0070402">
    <property type="term" value="F:NADPH binding"/>
    <property type="evidence" value="ECO:0007669"/>
    <property type="project" value="TreeGrafter"/>
</dbReference>
<dbReference type="InterPro" id="IPR014189">
    <property type="entry name" value="Quinone_OxRdtase_PIG3"/>
</dbReference>
<evidence type="ECO:0000313" key="4">
    <source>
        <dbReference type="EMBL" id="BAL77440.1"/>
    </source>
</evidence>
<dbReference type="Gene3D" id="3.90.180.10">
    <property type="entry name" value="Medium-chain alcohol dehydrogenases, catalytic domain"/>
    <property type="match status" value="1"/>
</dbReference>
<evidence type="ECO:0000256" key="1">
    <source>
        <dbReference type="ARBA" id="ARBA00022857"/>
    </source>
</evidence>
<dbReference type="AlphaFoldDB" id="A0AAI8QDG2"/>
<dbReference type="PANTHER" id="PTHR48106:SF18">
    <property type="entry name" value="QUINONE OXIDOREDUCTASE PIG3"/>
    <property type="match status" value="1"/>
</dbReference>
<dbReference type="PANTHER" id="PTHR48106">
    <property type="entry name" value="QUINONE OXIDOREDUCTASE PIG3-RELATED"/>
    <property type="match status" value="1"/>
</dbReference>
<dbReference type="SUPFAM" id="SSF50129">
    <property type="entry name" value="GroES-like"/>
    <property type="match status" value="1"/>
</dbReference>
<dbReference type="InterPro" id="IPR011032">
    <property type="entry name" value="GroES-like_sf"/>
</dbReference>
<sequence>MRGVVYDSFGPAEVLRVAEVPGPEIRPRDLLVHVKAAGINRADILQRTGAYGNQSFGESSLLGLELAGEVVGVGSEVDDVSIGERVMAIVGGGAYAEFARVDRDMALRLPDNVSFVEGAAIMESFVTAVEAVSHLAGVGHGRAVLIHGAAGGVGSACVQVAHALGAVVYATASASRLVDVGKVGAATVIDYGADDFESVVASLTDHRGVDAVIDFVGGDYLPRNLRSLRPGGTLVQVGLLSGQRDTSIPLNLLLHNYLRLVGTVMKSRGVDEKRAMVRRFSEGFLPLFVSGGLKPLVDRVFPLECAADAHRSVERGGGFGKVVLAVN</sequence>
<dbReference type="RefSeq" id="WP_015686722.1">
    <property type="nucleotide sequence ID" value="NC_017082.1"/>
</dbReference>
<protein>
    <submittedName>
        <fullName evidence="4">NAD(P)H quinone oxidoreductase</fullName>
    </submittedName>
</protein>
<dbReference type="GO" id="GO:0016651">
    <property type="term" value="F:oxidoreductase activity, acting on NAD(P)H"/>
    <property type="evidence" value="ECO:0007669"/>
    <property type="project" value="TreeGrafter"/>
</dbReference>
<evidence type="ECO:0000313" key="5">
    <source>
        <dbReference type="Proteomes" id="UP000007886"/>
    </source>
</evidence>
<feature type="domain" description="Enoyl reductase (ER)" evidence="3">
    <location>
        <begin position="10"/>
        <end position="324"/>
    </location>
</feature>
<evidence type="ECO:0000256" key="2">
    <source>
        <dbReference type="ARBA" id="ARBA00023002"/>
    </source>
</evidence>
<name>A0AAI8QDG2_9BRAD</name>
<dbReference type="InterPro" id="IPR036291">
    <property type="entry name" value="NAD(P)-bd_dom_sf"/>
</dbReference>
<proteinExistence type="predicted"/>
<dbReference type="InterPro" id="IPR013149">
    <property type="entry name" value="ADH-like_C"/>
</dbReference>
<dbReference type="InterPro" id="IPR013154">
    <property type="entry name" value="ADH-like_N"/>
</dbReference>
<dbReference type="KEGG" id="brs:S23_42450"/>
<accession>A0AAI8QDG2</accession>
<dbReference type="CDD" id="cd05276">
    <property type="entry name" value="p53_inducible_oxidoreductase"/>
    <property type="match status" value="1"/>
</dbReference>
<gene>
    <name evidence="4" type="ORF">S23_42450</name>
</gene>
<organism evidence="4 5">
    <name type="scientific">Bradyrhizobium cosmicum</name>
    <dbReference type="NCBI Taxonomy" id="1404864"/>
    <lineage>
        <taxon>Bacteria</taxon>
        <taxon>Pseudomonadati</taxon>
        <taxon>Pseudomonadota</taxon>
        <taxon>Alphaproteobacteria</taxon>
        <taxon>Hyphomicrobiales</taxon>
        <taxon>Nitrobacteraceae</taxon>
        <taxon>Bradyrhizobium</taxon>
    </lineage>
</organism>
<evidence type="ECO:0000259" key="3">
    <source>
        <dbReference type="SMART" id="SM00829"/>
    </source>
</evidence>
<keyword evidence="2" id="KW-0560">Oxidoreductase</keyword>